<dbReference type="KEGG" id="marq:MARGE09_P1461"/>
<dbReference type="InterPro" id="IPR017853">
    <property type="entry name" value="GH"/>
</dbReference>
<dbReference type="InterPro" id="IPR001000">
    <property type="entry name" value="GH10_dom"/>
</dbReference>
<feature type="chain" id="PRO_5042917583" description="Beta-xylanase" evidence="6">
    <location>
        <begin position="22"/>
        <end position="378"/>
    </location>
</feature>
<comment type="similarity">
    <text evidence="5">Belongs to the glycosyl hydrolase 10 (cellulase F) family.</text>
</comment>
<evidence type="ECO:0000256" key="2">
    <source>
        <dbReference type="ARBA" id="ARBA00023277"/>
    </source>
</evidence>
<comment type="catalytic activity">
    <reaction evidence="5">
        <text>Endohydrolysis of (1-&gt;4)-beta-D-xylosidic linkages in xylans.</text>
        <dbReference type="EC" id="3.2.1.8"/>
    </reaction>
</comment>
<dbReference type="GO" id="GO:0000272">
    <property type="term" value="P:polysaccharide catabolic process"/>
    <property type="evidence" value="ECO:0007669"/>
    <property type="project" value="UniProtKB-KW"/>
</dbReference>
<dbReference type="EC" id="3.2.1.8" evidence="5"/>
<evidence type="ECO:0000313" key="8">
    <source>
        <dbReference type="EMBL" id="BCD97260.1"/>
    </source>
</evidence>
<evidence type="ECO:0000259" key="7">
    <source>
        <dbReference type="PROSITE" id="PS51760"/>
    </source>
</evidence>
<dbReference type="PROSITE" id="PS51760">
    <property type="entry name" value="GH10_2"/>
    <property type="match status" value="1"/>
</dbReference>
<evidence type="ECO:0000313" key="9">
    <source>
        <dbReference type="Proteomes" id="UP001320119"/>
    </source>
</evidence>
<evidence type="ECO:0000256" key="5">
    <source>
        <dbReference type="RuleBase" id="RU361174"/>
    </source>
</evidence>
<organism evidence="8 9">
    <name type="scientific">Marinagarivorans cellulosilyticus</name>
    <dbReference type="NCBI Taxonomy" id="2721545"/>
    <lineage>
        <taxon>Bacteria</taxon>
        <taxon>Pseudomonadati</taxon>
        <taxon>Pseudomonadota</taxon>
        <taxon>Gammaproteobacteria</taxon>
        <taxon>Cellvibrionales</taxon>
        <taxon>Cellvibrionaceae</taxon>
        <taxon>Marinagarivorans</taxon>
    </lineage>
</organism>
<keyword evidence="1 5" id="KW-0378">Hydrolase</keyword>
<proteinExistence type="inferred from homology"/>
<keyword evidence="2 5" id="KW-0119">Carbohydrate metabolism</keyword>
<keyword evidence="3 5" id="KW-0326">Glycosidase</keyword>
<feature type="domain" description="GH10" evidence="7">
    <location>
        <begin position="24"/>
        <end position="373"/>
    </location>
</feature>
<dbReference type="Gene3D" id="3.20.20.80">
    <property type="entry name" value="Glycosidases"/>
    <property type="match status" value="1"/>
</dbReference>
<dbReference type="GO" id="GO:0031176">
    <property type="term" value="F:endo-1,4-beta-xylanase activity"/>
    <property type="evidence" value="ECO:0007669"/>
    <property type="project" value="UniProtKB-EC"/>
</dbReference>
<dbReference type="InterPro" id="IPR044846">
    <property type="entry name" value="GH10"/>
</dbReference>
<evidence type="ECO:0000256" key="6">
    <source>
        <dbReference type="SAM" id="SignalP"/>
    </source>
</evidence>
<sequence length="378" mass="42595">MKISNIALVAVLAAPLFQGCATTNSSDDTLKSVYNDKFAIGATVNNAMLEAKRDPSLDVVKQHFSAITTDNALKWEVMNPTPDEFKLDIVDRFVEFGEKNNIQLVGHVLYWHSQTPDWVFEDDNGNLLTREALLKRMRERAKLLAARYGDTIKIWDVVNEAVNDDGTLRESKYHKIIGPDFIEQAFRIAAEEFPADCKLLYNDYGMDRLGRQKTVVAILNDFKRRGIKIDGVGLQGHWSMDQPSLQAIDNALTAYAGTGVPMHITELDLDYLGREHFFSADVDMEKLVATPENNPYPDGQFPPSADEALAQRYKAIFGLFLKHADNIDRVTFWGVNDGDSWLNGWPVKGRTNYPLLFDRNNQAKPAVDVLLKLGREAK</sequence>
<protein>
    <recommendedName>
        <fullName evidence="5">Beta-xylanase</fullName>
        <ecNumber evidence="5">3.2.1.8</ecNumber>
    </recommendedName>
</protein>
<feature type="signal peptide" evidence="6">
    <location>
        <begin position="1"/>
        <end position="21"/>
    </location>
</feature>
<name>A0AAN2BJQ9_9GAMM</name>
<dbReference type="SUPFAM" id="SSF51445">
    <property type="entry name" value="(Trans)glycosidases"/>
    <property type="match status" value="1"/>
</dbReference>
<reference evidence="8 9" key="1">
    <citation type="journal article" date="2022" name="IScience">
        <title>An ultrasensitive nanofiber-based assay for enzymatic hydrolysis and deep-sea microbial degradation of cellulose.</title>
        <authorList>
            <person name="Tsudome M."/>
            <person name="Tachioka M."/>
            <person name="Miyazaki M."/>
            <person name="Uchimura K."/>
            <person name="Tsuda M."/>
            <person name="Takaki Y."/>
            <person name="Deguchi S."/>
        </authorList>
    </citation>
    <scope>NUCLEOTIDE SEQUENCE [LARGE SCALE GENOMIC DNA]</scope>
    <source>
        <strain evidence="8 9">GE09</strain>
    </source>
</reference>
<dbReference type="PANTHER" id="PTHR31490:SF90">
    <property type="entry name" value="ENDO-1,4-BETA-XYLANASE A"/>
    <property type="match status" value="1"/>
</dbReference>
<keyword evidence="9" id="KW-1185">Reference proteome</keyword>
<keyword evidence="6" id="KW-0732">Signal</keyword>
<dbReference type="PANTHER" id="PTHR31490">
    <property type="entry name" value="GLYCOSYL HYDROLASE"/>
    <property type="match status" value="1"/>
</dbReference>
<dbReference type="AlphaFoldDB" id="A0AAN2BJQ9"/>
<dbReference type="SMART" id="SM00633">
    <property type="entry name" value="Glyco_10"/>
    <property type="match status" value="1"/>
</dbReference>
<evidence type="ECO:0000256" key="1">
    <source>
        <dbReference type="ARBA" id="ARBA00022801"/>
    </source>
</evidence>
<gene>
    <name evidence="8" type="ORF">MARGE09_P1461</name>
</gene>
<dbReference type="PROSITE" id="PS51257">
    <property type="entry name" value="PROKAR_LIPOPROTEIN"/>
    <property type="match status" value="1"/>
</dbReference>
<dbReference type="PRINTS" id="PR00134">
    <property type="entry name" value="GLHYDRLASE10"/>
</dbReference>
<accession>A0AAN2BJQ9</accession>
<keyword evidence="4 5" id="KW-0624">Polysaccharide degradation</keyword>
<dbReference type="Proteomes" id="UP001320119">
    <property type="component" value="Chromosome"/>
</dbReference>
<dbReference type="Pfam" id="PF00331">
    <property type="entry name" value="Glyco_hydro_10"/>
    <property type="match status" value="1"/>
</dbReference>
<evidence type="ECO:0000256" key="3">
    <source>
        <dbReference type="ARBA" id="ARBA00023295"/>
    </source>
</evidence>
<dbReference type="RefSeq" id="WP_236986733.1">
    <property type="nucleotide sequence ID" value="NZ_AP023086.1"/>
</dbReference>
<dbReference type="EMBL" id="AP023086">
    <property type="protein sequence ID" value="BCD97260.1"/>
    <property type="molecule type" value="Genomic_DNA"/>
</dbReference>
<evidence type="ECO:0000256" key="4">
    <source>
        <dbReference type="ARBA" id="ARBA00023326"/>
    </source>
</evidence>